<dbReference type="Proteomes" id="UP000438760">
    <property type="component" value="Unassembled WGS sequence"/>
</dbReference>
<evidence type="ECO:0000313" key="1">
    <source>
        <dbReference type="EMBL" id="MTG97066.1"/>
    </source>
</evidence>
<evidence type="ECO:0000313" key="2">
    <source>
        <dbReference type="Proteomes" id="UP000438760"/>
    </source>
</evidence>
<sequence length="265" mass="31144">MRFVTTVLFLLFSVYSFGQDTLRPKLNLSEGIIKNSSFLIRDVFDYNYTLLENTLYKANKYQSSHYKTSKFGDISNVDLTIPNSPILFFKEEQSIIVLNRLLAQLDIIDFNVKFPSMDIAYIAHSAGRKLWMVDLANDGFVRLYNMNSYERHTIYNLEETNFVSYYSTLTNLYWLNTSNEIKGIDVKGQVTLNYKSEDPIDKWQMVDNNKIIYSSNNKLYFVDIVKSKKYFIDLKEKSILGFFYNTQKLSIFTDEKLNNYLLKLP</sequence>
<gene>
    <name evidence="1" type="ORF">GJV76_02765</name>
</gene>
<dbReference type="OrthoDB" id="1143207at2"/>
<reference evidence="1 2" key="1">
    <citation type="submission" date="2019-11" db="EMBL/GenBank/DDBJ databases">
        <title>Genome of Strain BIT-d1.</title>
        <authorList>
            <person name="Yang Y."/>
        </authorList>
    </citation>
    <scope>NUCLEOTIDE SEQUENCE [LARGE SCALE GENOMIC DNA]</scope>
    <source>
        <strain evidence="1 2">BIT-d1</strain>
    </source>
</reference>
<accession>A0A6I3LHK5</accession>
<proteinExistence type="predicted"/>
<dbReference type="AlphaFoldDB" id="A0A6I3LHK5"/>
<keyword evidence="2" id="KW-1185">Reference proteome</keyword>
<protein>
    <submittedName>
        <fullName evidence="1">Uncharacterized protein</fullName>
    </submittedName>
</protein>
<organism evidence="1 2">
    <name type="scientific">Myroides albus</name>
    <dbReference type="NCBI Taxonomy" id="2562892"/>
    <lineage>
        <taxon>Bacteria</taxon>
        <taxon>Pseudomonadati</taxon>
        <taxon>Bacteroidota</taxon>
        <taxon>Flavobacteriia</taxon>
        <taxon>Flavobacteriales</taxon>
        <taxon>Flavobacteriaceae</taxon>
        <taxon>Myroides</taxon>
    </lineage>
</organism>
<name>A0A6I3LHK5_9FLAO</name>
<comment type="caution">
    <text evidence="1">The sequence shown here is derived from an EMBL/GenBank/DDBJ whole genome shotgun (WGS) entry which is preliminary data.</text>
</comment>
<dbReference type="RefSeq" id="WP_155091118.1">
    <property type="nucleotide sequence ID" value="NZ_CP102754.1"/>
</dbReference>
<dbReference type="EMBL" id="WMJX01000003">
    <property type="protein sequence ID" value="MTG97066.1"/>
    <property type="molecule type" value="Genomic_DNA"/>
</dbReference>